<evidence type="ECO:0000256" key="11">
    <source>
        <dbReference type="ARBA" id="ARBA00022860"/>
    </source>
</evidence>
<dbReference type="SFLD" id="SFLDG00002">
    <property type="entry name" value="C1.7:_P-type_atpase_like"/>
    <property type="match status" value="1"/>
</dbReference>
<dbReference type="InterPro" id="IPR008250">
    <property type="entry name" value="ATPase_P-typ_transduc_dom_A_sf"/>
</dbReference>
<keyword evidence="5 17" id="KW-0812">Transmembrane</keyword>
<feature type="region of interest" description="Disordered" evidence="18">
    <location>
        <begin position="1"/>
        <end position="69"/>
    </location>
</feature>
<dbReference type="InterPro" id="IPR004014">
    <property type="entry name" value="ATPase_P-typ_cation-transptr_N"/>
</dbReference>
<dbReference type="SMART" id="SM00831">
    <property type="entry name" value="Cation_ATPase_N"/>
    <property type="match status" value="1"/>
</dbReference>
<dbReference type="InterPro" id="IPR001757">
    <property type="entry name" value="P_typ_ATPase"/>
</dbReference>
<dbReference type="InterPro" id="IPR036412">
    <property type="entry name" value="HAD-like_sf"/>
</dbReference>
<feature type="transmembrane region" description="Helical" evidence="17">
    <location>
        <begin position="435"/>
        <end position="461"/>
    </location>
</feature>
<evidence type="ECO:0000256" key="9">
    <source>
        <dbReference type="ARBA" id="ARBA00022840"/>
    </source>
</evidence>
<evidence type="ECO:0000256" key="16">
    <source>
        <dbReference type="ARBA" id="ARBA00048694"/>
    </source>
</evidence>
<dbReference type="FunFam" id="3.40.50.1000:FF:000011">
    <property type="entry name" value="Calcium-transporting ATPase"/>
    <property type="match status" value="1"/>
</dbReference>
<dbReference type="InterPro" id="IPR023299">
    <property type="entry name" value="ATPase_P-typ_cyto_dom_N"/>
</dbReference>
<proteinExistence type="inferred from homology"/>
<dbReference type="Gramene" id="KOM47300">
    <property type="protein sequence ID" value="KOM47300"/>
    <property type="gene ID" value="LR48_Vigan07g100400"/>
</dbReference>
<dbReference type="FunFam" id="3.40.1110.10:FF:000013">
    <property type="entry name" value="Calcium-transporting ATPase"/>
    <property type="match status" value="1"/>
</dbReference>
<dbReference type="GO" id="GO:0046872">
    <property type="term" value="F:metal ion binding"/>
    <property type="evidence" value="ECO:0007669"/>
    <property type="project" value="UniProtKB-KW"/>
</dbReference>
<dbReference type="SFLD" id="SFLDS00003">
    <property type="entry name" value="Haloacid_Dehalogenase"/>
    <property type="match status" value="1"/>
</dbReference>
<evidence type="ECO:0000256" key="1">
    <source>
        <dbReference type="ARBA" id="ARBA00004141"/>
    </source>
</evidence>
<dbReference type="Gene3D" id="1.20.1110.10">
    <property type="entry name" value="Calcium-transporting ATPase, transmembrane domain"/>
    <property type="match status" value="2"/>
</dbReference>
<dbReference type="InterPro" id="IPR006068">
    <property type="entry name" value="ATPase_P-typ_cation-transptr_C"/>
</dbReference>
<feature type="compositionally biased region" description="Acidic residues" evidence="18">
    <location>
        <begin position="48"/>
        <end position="60"/>
    </location>
</feature>
<evidence type="ECO:0000256" key="6">
    <source>
        <dbReference type="ARBA" id="ARBA00022723"/>
    </source>
</evidence>
<evidence type="ECO:0000256" key="12">
    <source>
        <dbReference type="ARBA" id="ARBA00022967"/>
    </source>
</evidence>
<dbReference type="InterPro" id="IPR006408">
    <property type="entry name" value="P-type_ATPase_IIB"/>
</dbReference>
<dbReference type="GO" id="GO:0005388">
    <property type="term" value="F:P-type calcium transporter activity"/>
    <property type="evidence" value="ECO:0007669"/>
    <property type="project" value="UniProtKB-EC"/>
</dbReference>
<dbReference type="GO" id="GO:0016887">
    <property type="term" value="F:ATP hydrolysis activity"/>
    <property type="evidence" value="ECO:0007669"/>
    <property type="project" value="InterPro"/>
</dbReference>
<feature type="transmembrane region" description="Helical" evidence="17">
    <location>
        <begin position="1036"/>
        <end position="1057"/>
    </location>
</feature>
<dbReference type="EMBL" id="CM003377">
    <property type="protein sequence ID" value="KOM47300.1"/>
    <property type="molecule type" value="Genomic_DNA"/>
</dbReference>
<dbReference type="InterPro" id="IPR024750">
    <property type="entry name" value="Ca_ATPase_N_dom"/>
</dbReference>
<evidence type="ECO:0000313" key="21">
    <source>
        <dbReference type="Proteomes" id="UP000053144"/>
    </source>
</evidence>
<feature type="domain" description="Cation-transporting P-type ATPase N-terminal" evidence="19">
    <location>
        <begin position="174"/>
        <end position="245"/>
    </location>
</feature>
<dbReference type="Gene3D" id="3.40.1110.10">
    <property type="entry name" value="Calcium-transporting ATPase, cytoplasmic domain N"/>
    <property type="match status" value="1"/>
</dbReference>
<comment type="catalytic activity">
    <reaction evidence="16 17">
        <text>Ca(2+)(in) + ATP + H2O = Ca(2+)(out) + ADP + phosphate + H(+)</text>
        <dbReference type="Rhea" id="RHEA:18105"/>
        <dbReference type="ChEBI" id="CHEBI:15377"/>
        <dbReference type="ChEBI" id="CHEBI:15378"/>
        <dbReference type="ChEBI" id="CHEBI:29108"/>
        <dbReference type="ChEBI" id="CHEBI:30616"/>
        <dbReference type="ChEBI" id="CHEBI:43474"/>
        <dbReference type="ChEBI" id="CHEBI:456216"/>
        <dbReference type="EC" id="7.2.2.10"/>
    </reaction>
</comment>
<comment type="function">
    <text evidence="17">Catalyzes the hydrolysis of ATP coupled with the transport of calcium.</text>
</comment>
<keyword evidence="14 17" id="KW-0406">Ion transport</keyword>
<dbReference type="NCBIfam" id="TIGR01494">
    <property type="entry name" value="ATPase_P-type"/>
    <property type="match status" value="2"/>
</dbReference>
<evidence type="ECO:0000256" key="7">
    <source>
        <dbReference type="ARBA" id="ARBA00022741"/>
    </source>
</evidence>
<feature type="compositionally biased region" description="Low complexity" evidence="18">
    <location>
        <begin position="33"/>
        <end position="42"/>
    </location>
</feature>
<accession>A0A0L9UWQ8</accession>
<evidence type="ECO:0000256" key="3">
    <source>
        <dbReference type="ARBA" id="ARBA00022448"/>
    </source>
</evidence>
<feature type="transmembrane region" description="Helical" evidence="17">
    <location>
        <begin position="381"/>
        <end position="405"/>
    </location>
</feature>
<feature type="transmembrane region" description="Helical" evidence="17">
    <location>
        <begin position="257"/>
        <end position="276"/>
    </location>
</feature>
<protein>
    <recommendedName>
        <fullName evidence="17">Calcium-transporting ATPase</fullName>
        <ecNumber evidence="17">7.2.2.10</ecNumber>
    </recommendedName>
</protein>
<evidence type="ECO:0000256" key="2">
    <source>
        <dbReference type="ARBA" id="ARBA00006124"/>
    </source>
</evidence>
<dbReference type="Pfam" id="PF13246">
    <property type="entry name" value="Cation_ATPase"/>
    <property type="match status" value="1"/>
</dbReference>
<dbReference type="Pfam" id="PF12515">
    <property type="entry name" value="CaATP_NAI"/>
    <property type="match status" value="1"/>
</dbReference>
<keyword evidence="10" id="KW-0460">Magnesium</keyword>
<dbReference type="EC" id="7.2.2.10" evidence="17"/>
<evidence type="ECO:0000256" key="10">
    <source>
        <dbReference type="ARBA" id="ARBA00022842"/>
    </source>
</evidence>
<keyword evidence="6" id="KW-0479">Metal-binding</keyword>
<dbReference type="PANTHER" id="PTHR24093">
    <property type="entry name" value="CATION TRANSPORTING ATPASE"/>
    <property type="match status" value="1"/>
</dbReference>
<gene>
    <name evidence="20" type="ORF">LR48_Vigan07g100400</name>
</gene>
<sequence>MTMNGHGHHTVNIGNSNNNPNDDDDETNVFHPSSSSADGDNNSNHREDDDEELVDPDDPFDITHTKNASHDTLRRWRQAALVLNASRRFRYTLDLKKEEEKEQKKHLIRAHAQVIRAALLFRLAGERELVISTAVSPPTPAGDYDIGLEQLVSMSKDQNTSAFQQYGGASQKHFIGGLSNLIKSNPDKGISGDDADLLKRKNAFGTNTYPRKKGRSFWRFLWEAWQDLTLIILIIAAAVSLVLGIKTEGLAEGWYDGGSIAFAVLLVIVVTAVSDYRQSLQFQNLNSEKQNIQLEVIRGGRTIKMSIFDIVVGDVVPLKIGDQVHKDHKSPFLMSGCKVADGVGVMLVTGVGINTEWGLLMASISEDNGEETPLQVRLNGVATFIGVVGLSVAVLVLAVLLGRYFSGHTKDVDGQVEFVAGKTSASNVVDAVIKIFTIAVTIVVVAVPEGLPLAVTLTLAYSMRKMMADKALVRRLSACETMGSATTICSDKTGTLTLNQMTVVEAYVGSTKVNPPDDSSKLNPKALSLINEGIAQNTTGNVFVPKDGGETEVSGSPTEKAILSWALKLGMNFDVTRSNSKVLHVFPFNSEKKRGGVALKLGGSEVHIHWKGAAEIVLGACTQYLDSDGQMQSIEEKKAFFRQSIDDMAARSLRCVAIAYRSYELDKVPSSEQDLDQWSLPEHELVLLAIVGIKDPCRPGVKDAVKLCSDAGVKVRMVTGDNLQTAKAIALECGILASSEEAVEPTIIEGKKFRELSEKEREDCAKKITVMGRSSPNDKLLLVQALRKGGEVVAVTGDGTNDAPALHEADIGLSMGIQGTEVAKESSDIIILDDNFASVVKVVRWGRSVYANIQKFIQFQLTVNVAALVINVVAAITSGDVPLNAVQLLWVNLIMDTLGALALATEPPTDSLMRRSPVGRREPLITNIMWRNLIVQAVYQITVLLVLNFHGESILPKQDTRADSFQVKNTLIFNAFVLCQLFNEFNARKPEEMNVFRGVTKNKLFMGIVGATFILQIIIIEFLGKFTSTVRLDWKLWLASLVIGFVSWPLAIAGKFIPVPKTPLARYFKKPLRRLRRSRSRAA</sequence>
<evidence type="ECO:0000256" key="8">
    <source>
        <dbReference type="ARBA" id="ARBA00022837"/>
    </source>
</evidence>
<evidence type="ECO:0000256" key="15">
    <source>
        <dbReference type="ARBA" id="ARBA00023136"/>
    </source>
</evidence>
<evidence type="ECO:0000259" key="19">
    <source>
        <dbReference type="SMART" id="SM00831"/>
    </source>
</evidence>
<dbReference type="Pfam" id="PF00690">
    <property type="entry name" value="Cation_ATPase_N"/>
    <property type="match status" value="1"/>
</dbReference>
<reference evidence="21" key="1">
    <citation type="journal article" date="2015" name="Proc. Natl. Acad. Sci. U.S.A.">
        <title>Genome sequencing of adzuki bean (Vigna angularis) provides insight into high starch and low fat accumulation and domestication.</title>
        <authorList>
            <person name="Yang K."/>
            <person name="Tian Z."/>
            <person name="Chen C."/>
            <person name="Luo L."/>
            <person name="Zhao B."/>
            <person name="Wang Z."/>
            <person name="Yu L."/>
            <person name="Li Y."/>
            <person name="Sun Y."/>
            <person name="Li W."/>
            <person name="Chen Y."/>
            <person name="Li Y."/>
            <person name="Zhang Y."/>
            <person name="Ai D."/>
            <person name="Zhao J."/>
            <person name="Shang C."/>
            <person name="Ma Y."/>
            <person name="Wu B."/>
            <person name="Wang M."/>
            <person name="Gao L."/>
            <person name="Sun D."/>
            <person name="Zhang P."/>
            <person name="Guo F."/>
            <person name="Wang W."/>
            <person name="Li Y."/>
            <person name="Wang J."/>
            <person name="Varshney R.K."/>
            <person name="Wang J."/>
            <person name="Ling H.Q."/>
            <person name="Wan P."/>
        </authorList>
    </citation>
    <scope>NUCLEOTIDE SEQUENCE</scope>
    <source>
        <strain evidence="21">cv. Jingnong 6</strain>
    </source>
</reference>
<keyword evidence="9 17" id="KW-0067">ATP-binding</keyword>
<dbReference type="SUPFAM" id="SSF81665">
    <property type="entry name" value="Calcium ATPase, transmembrane domain M"/>
    <property type="match status" value="1"/>
</dbReference>
<keyword evidence="7 17" id="KW-0547">Nucleotide-binding</keyword>
<dbReference type="InterPro" id="IPR023214">
    <property type="entry name" value="HAD_sf"/>
</dbReference>
<keyword evidence="4 17" id="KW-0109">Calcium transport</keyword>
<dbReference type="FunFam" id="1.20.1110.10:FF:000039">
    <property type="entry name" value="Calcium-transporting ATPase"/>
    <property type="match status" value="1"/>
</dbReference>
<dbReference type="AlphaFoldDB" id="A0A0L9UWQ8"/>
<dbReference type="FunFam" id="1.20.5.170:FF:000029">
    <property type="entry name" value="Calcium-transporting ATPase"/>
    <property type="match status" value="1"/>
</dbReference>
<dbReference type="SFLD" id="SFLDF00027">
    <property type="entry name" value="p-type_atpase"/>
    <property type="match status" value="1"/>
</dbReference>
<dbReference type="FunFam" id="1.20.1110.10:FF:000036">
    <property type="entry name" value="Calcium-transporting ATPase"/>
    <property type="match status" value="1"/>
</dbReference>
<dbReference type="SUPFAM" id="SSF81653">
    <property type="entry name" value="Calcium ATPase, transduction domain A"/>
    <property type="match status" value="1"/>
</dbReference>
<dbReference type="InterPro" id="IPR044492">
    <property type="entry name" value="P_typ_ATPase_HD_dom"/>
</dbReference>
<dbReference type="Gene3D" id="2.70.150.10">
    <property type="entry name" value="Calcium-transporting ATPase, cytoplasmic transduction domain A"/>
    <property type="match status" value="2"/>
</dbReference>
<evidence type="ECO:0000256" key="5">
    <source>
        <dbReference type="ARBA" id="ARBA00022692"/>
    </source>
</evidence>
<dbReference type="PRINTS" id="PR00121">
    <property type="entry name" value="NAKATPASE"/>
</dbReference>
<organism evidence="20 21">
    <name type="scientific">Phaseolus angularis</name>
    <name type="common">Azuki bean</name>
    <name type="synonym">Vigna angularis</name>
    <dbReference type="NCBI Taxonomy" id="3914"/>
    <lineage>
        <taxon>Eukaryota</taxon>
        <taxon>Viridiplantae</taxon>
        <taxon>Streptophyta</taxon>
        <taxon>Embryophyta</taxon>
        <taxon>Tracheophyta</taxon>
        <taxon>Spermatophyta</taxon>
        <taxon>Magnoliopsida</taxon>
        <taxon>eudicotyledons</taxon>
        <taxon>Gunneridae</taxon>
        <taxon>Pentapetalae</taxon>
        <taxon>rosids</taxon>
        <taxon>fabids</taxon>
        <taxon>Fabales</taxon>
        <taxon>Fabaceae</taxon>
        <taxon>Papilionoideae</taxon>
        <taxon>50 kb inversion clade</taxon>
        <taxon>NPAAA clade</taxon>
        <taxon>indigoferoid/millettioid clade</taxon>
        <taxon>Phaseoleae</taxon>
        <taxon>Vigna</taxon>
    </lineage>
</organism>
<feature type="transmembrane region" description="Helical" evidence="17">
    <location>
        <begin position="1004"/>
        <end position="1024"/>
    </location>
</feature>
<evidence type="ECO:0000256" key="4">
    <source>
        <dbReference type="ARBA" id="ARBA00022568"/>
    </source>
</evidence>
<keyword evidence="13 17" id="KW-1133">Transmembrane helix</keyword>
<evidence type="ECO:0000256" key="13">
    <source>
        <dbReference type="ARBA" id="ARBA00022989"/>
    </source>
</evidence>
<dbReference type="Proteomes" id="UP000053144">
    <property type="component" value="Chromosome 7"/>
</dbReference>
<evidence type="ECO:0000313" key="20">
    <source>
        <dbReference type="EMBL" id="KOM47300.1"/>
    </source>
</evidence>
<comment type="similarity">
    <text evidence="2 17">Belongs to the cation transport ATPase (P-type) (TC 3.A.3) family. Type IIB subfamily.</text>
</comment>
<keyword evidence="12" id="KW-1278">Translocase</keyword>
<name>A0A0L9UWQ8_PHAAN</name>
<dbReference type="PRINTS" id="PR00119">
    <property type="entry name" value="CATATPASE"/>
</dbReference>
<keyword evidence="15 17" id="KW-0472">Membrane</keyword>
<comment type="subcellular location">
    <subcellularLocation>
        <location evidence="1 17">Membrane</location>
        <topology evidence="1 17">Multi-pass membrane protein</topology>
    </subcellularLocation>
</comment>
<comment type="caution">
    <text evidence="17">Lacks conserved residue(s) required for the propagation of feature annotation.</text>
</comment>
<keyword evidence="8 17" id="KW-0106">Calcium</keyword>
<dbReference type="Gene3D" id="1.20.5.170">
    <property type="match status" value="1"/>
</dbReference>
<feature type="transmembrane region" description="Helical" evidence="17">
    <location>
        <begin position="220"/>
        <end position="245"/>
    </location>
</feature>
<dbReference type="Pfam" id="PF00689">
    <property type="entry name" value="Cation_ATPase_C"/>
    <property type="match status" value="1"/>
</dbReference>
<dbReference type="InterPro" id="IPR018303">
    <property type="entry name" value="ATPase_P-typ_P_site"/>
</dbReference>
<dbReference type="PANTHER" id="PTHR24093:SF520">
    <property type="entry name" value="CALCIUM-TRANSPORTING ATPASE 9, PLASMA MEMBRANE-TYPE"/>
    <property type="match status" value="1"/>
</dbReference>
<dbReference type="InterPro" id="IPR023298">
    <property type="entry name" value="ATPase_P-typ_TM_dom_sf"/>
</dbReference>
<dbReference type="FunFam" id="1.20.1110.10:FF:000097">
    <property type="entry name" value="Calcium-transporting ATPase 9 plasma membrane-type"/>
    <property type="match status" value="1"/>
</dbReference>
<keyword evidence="3 17" id="KW-0813">Transport</keyword>
<evidence type="ECO:0000256" key="17">
    <source>
        <dbReference type="RuleBase" id="RU361146"/>
    </source>
</evidence>
<dbReference type="GO" id="GO:0005524">
    <property type="term" value="F:ATP binding"/>
    <property type="evidence" value="ECO:0007669"/>
    <property type="project" value="UniProtKB-KW"/>
</dbReference>
<evidence type="ECO:0000256" key="14">
    <source>
        <dbReference type="ARBA" id="ARBA00023065"/>
    </source>
</evidence>
<dbReference type="GO" id="GO:0005516">
    <property type="term" value="F:calmodulin binding"/>
    <property type="evidence" value="ECO:0007669"/>
    <property type="project" value="UniProtKB-KW"/>
</dbReference>
<dbReference type="STRING" id="3914.A0A0L9UWQ8"/>
<keyword evidence="11" id="KW-0112">Calmodulin-binding</keyword>
<dbReference type="GO" id="GO:0005886">
    <property type="term" value="C:plasma membrane"/>
    <property type="evidence" value="ECO:0007669"/>
    <property type="project" value="TreeGrafter"/>
</dbReference>
<evidence type="ECO:0000256" key="18">
    <source>
        <dbReference type="SAM" id="MobiDB-lite"/>
    </source>
</evidence>
<dbReference type="SUPFAM" id="SSF81660">
    <property type="entry name" value="Metal cation-transporting ATPase, ATP-binding domain N"/>
    <property type="match status" value="1"/>
</dbReference>
<dbReference type="PROSITE" id="PS00154">
    <property type="entry name" value="ATPASE_E1_E2"/>
    <property type="match status" value="1"/>
</dbReference>
<dbReference type="SUPFAM" id="SSF56784">
    <property type="entry name" value="HAD-like"/>
    <property type="match status" value="1"/>
</dbReference>
<dbReference type="Gene3D" id="3.40.50.1000">
    <property type="entry name" value="HAD superfamily/HAD-like"/>
    <property type="match status" value="1"/>
</dbReference>
<dbReference type="OMA" id="IQHCKRA"/>
<dbReference type="NCBIfam" id="TIGR01517">
    <property type="entry name" value="ATPase-IIB_Ca"/>
    <property type="match status" value="1"/>
</dbReference>